<evidence type="ECO:0000313" key="1">
    <source>
        <dbReference type="EMBL" id="VEL25858.1"/>
    </source>
</evidence>
<name>A0A3S5BIV0_9PLAT</name>
<comment type="caution">
    <text evidence="1">The sequence shown here is derived from an EMBL/GenBank/DDBJ whole genome shotgun (WGS) entry which is preliminary data.</text>
</comment>
<dbReference type="EMBL" id="CAAALY010076685">
    <property type="protein sequence ID" value="VEL25858.1"/>
    <property type="molecule type" value="Genomic_DNA"/>
</dbReference>
<keyword evidence="2" id="KW-1185">Reference proteome</keyword>
<gene>
    <name evidence="1" type="ORF">PXEA_LOCUS19298</name>
</gene>
<protein>
    <submittedName>
        <fullName evidence="1">Uncharacterized protein</fullName>
    </submittedName>
</protein>
<evidence type="ECO:0000313" key="2">
    <source>
        <dbReference type="Proteomes" id="UP000784294"/>
    </source>
</evidence>
<dbReference type="Proteomes" id="UP000784294">
    <property type="component" value="Unassembled WGS sequence"/>
</dbReference>
<dbReference type="AlphaFoldDB" id="A0A3S5BIV0"/>
<organism evidence="1 2">
    <name type="scientific">Protopolystoma xenopodis</name>
    <dbReference type="NCBI Taxonomy" id="117903"/>
    <lineage>
        <taxon>Eukaryota</taxon>
        <taxon>Metazoa</taxon>
        <taxon>Spiralia</taxon>
        <taxon>Lophotrochozoa</taxon>
        <taxon>Platyhelminthes</taxon>
        <taxon>Monogenea</taxon>
        <taxon>Polyopisthocotylea</taxon>
        <taxon>Polystomatidea</taxon>
        <taxon>Polystomatidae</taxon>
        <taxon>Protopolystoma</taxon>
    </lineage>
</organism>
<accession>A0A3S5BIV0</accession>
<proteinExistence type="predicted"/>
<sequence length="108" mass="11908">MNSDVPRQKTTADFGWSAVVLFYSDIRLDSSLEATSSGYDGNTVSSHISYLMTDIVEAVALTTSKRSSRLLISGYIYSYGHQTNDGHIMTVLVLDVIDTSKPTQFGYK</sequence>
<reference evidence="1" key="1">
    <citation type="submission" date="2018-11" db="EMBL/GenBank/DDBJ databases">
        <authorList>
            <consortium name="Pathogen Informatics"/>
        </authorList>
    </citation>
    <scope>NUCLEOTIDE SEQUENCE</scope>
</reference>